<evidence type="ECO:0000313" key="2">
    <source>
        <dbReference type="EMBL" id="GES84759.1"/>
    </source>
</evidence>
<sequence length="223" mass="24202">MAKLSTILIILAIVASAHAAAVWFSRATPRTVTVESASLFCSFLPKTLGEDIGSSENDAIPFCTQANPKNAPGAKKFPTGFIKSAHFAKGSGFVQVTGRIDRTKYKLSKNDGGGQYDTNAPPGAICKGFKKFVNLVEPDVQHFCIRCCTDASKCHTNESTAGCETIVPAKNIRFLIKIIPVSSHITELLLLDLNKISFISFISIMILNSHCYPLFSMLHNYVA</sequence>
<dbReference type="Proteomes" id="UP000615446">
    <property type="component" value="Unassembled WGS sequence"/>
</dbReference>
<protein>
    <recommendedName>
        <fullName evidence="4">88 kDa immunoreactive mannoprotein mp88</fullName>
    </recommendedName>
</protein>
<reference evidence="2" key="1">
    <citation type="submission" date="2019-10" db="EMBL/GenBank/DDBJ databases">
        <title>Conservation and host-specific expression of non-tandemly repeated heterogenous ribosome RNA gene in arbuscular mycorrhizal fungi.</title>
        <authorList>
            <person name="Maeda T."/>
            <person name="Kobayashi Y."/>
            <person name="Nakagawa T."/>
            <person name="Ezawa T."/>
            <person name="Yamaguchi K."/>
            <person name="Bino T."/>
            <person name="Nishimoto Y."/>
            <person name="Shigenobu S."/>
            <person name="Kawaguchi M."/>
        </authorList>
    </citation>
    <scope>NUCLEOTIDE SEQUENCE</scope>
    <source>
        <strain evidence="2">HR1</strain>
    </source>
</reference>
<accession>A0A8H3LCS9</accession>
<proteinExistence type="predicted"/>
<keyword evidence="1" id="KW-0732">Signal</keyword>
<feature type="signal peptide" evidence="1">
    <location>
        <begin position="1"/>
        <end position="19"/>
    </location>
</feature>
<gene>
    <name evidence="2" type="ORF">RCL2_001185400</name>
</gene>
<dbReference type="EMBL" id="BLAL01000086">
    <property type="protein sequence ID" value="GES84759.1"/>
    <property type="molecule type" value="Genomic_DNA"/>
</dbReference>
<dbReference type="OrthoDB" id="3044029at2759"/>
<evidence type="ECO:0000313" key="3">
    <source>
        <dbReference type="Proteomes" id="UP000615446"/>
    </source>
</evidence>
<feature type="chain" id="PRO_5034808562" description="88 kDa immunoreactive mannoprotein mp88" evidence="1">
    <location>
        <begin position="20"/>
        <end position="223"/>
    </location>
</feature>
<organism evidence="2 3">
    <name type="scientific">Rhizophagus clarus</name>
    <dbReference type="NCBI Taxonomy" id="94130"/>
    <lineage>
        <taxon>Eukaryota</taxon>
        <taxon>Fungi</taxon>
        <taxon>Fungi incertae sedis</taxon>
        <taxon>Mucoromycota</taxon>
        <taxon>Glomeromycotina</taxon>
        <taxon>Glomeromycetes</taxon>
        <taxon>Glomerales</taxon>
        <taxon>Glomeraceae</taxon>
        <taxon>Rhizophagus</taxon>
    </lineage>
</organism>
<name>A0A8H3LCS9_9GLOM</name>
<dbReference type="AlphaFoldDB" id="A0A8H3LCS9"/>
<evidence type="ECO:0000256" key="1">
    <source>
        <dbReference type="SAM" id="SignalP"/>
    </source>
</evidence>
<comment type="caution">
    <text evidence="2">The sequence shown here is derived from an EMBL/GenBank/DDBJ whole genome shotgun (WGS) entry which is preliminary data.</text>
</comment>
<evidence type="ECO:0008006" key="4">
    <source>
        <dbReference type="Google" id="ProtNLM"/>
    </source>
</evidence>